<evidence type="ECO:0000256" key="1">
    <source>
        <dbReference type="SAM" id="Coils"/>
    </source>
</evidence>
<feature type="compositionally biased region" description="Low complexity" evidence="2">
    <location>
        <begin position="102"/>
        <end position="118"/>
    </location>
</feature>
<feature type="coiled-coil region" evidence="1">
    <location>
        <begin position="334"/>
        <end position="382"/>
    </location>
</feature>
<feature type="region of interest" description="Disordered" evidence="2">
    <location>
        <begin position="86"/>
        <end position="273"/>
    </location>
</feature>
<keyword evidence="4" id="KW-1185">Reference proteome</keyword>
<evidence type="ECO:0000256" key="2">
    <source>
        <dbReference type="SAM" id="MobiDB-lite"/>
    </source>
</evidence>
<dbReference type="EMBL" id="LN890978">
    <property type="protein sequence ID" value="CUS13101.1"/>
    <property type="molecule type" value="Genomic_DNA"/>
</dbReference>
<feature type="compositionally biased region" description="Polar residues" evidence="2">
    <location>
        <begin position="142"/>
        <end position="152"/>
    </location>
</feature>
<evidence type="ECO:0000313" key="3">
    <source>
        <dbReference type="EMBL" id="CUS13101.1"/>
    </source>
</evidence>
<feature type="compositionally biased region" description="Polar residues" evidence="2">
    <location>
        <begin position="164"/>
        <end position="173"/>
    </location>
</feature>
<accession>A0A292Q210</accession>
<feature type="compositionally biased region" description="Low complexity" evidence="2">
    <location>
        <begin position="252"/>
        <end position="264"/>
    </location>
</feature>
<feature type="compositionally biased region" description="Basic residues" evidence="2">
    <location>
        <begin position="154"/>
        <end position="163"/>
    </location>
</feature>
<feature type="region of interest" description="Disordered" evidence="2">
    <location>
        <begin position="1"/>
        <end position="21"/>
    </location>
</feature>
<keyword evidence="1" id="KW-0175">Coiled coil</keyword>
<organism evidence="3 4">
    <name type="scientific">Tuber aestivum</name>
    <name type="common">summer truffle</name>
    <dbReference type="NCBI Taxonomy" id="59557"/>
    <lineage>
        <taxon>Eukaryota</taxon>
        <taxon>Fungi</taxon>
        <taxon>Dikarya</taxon>
        <taxon>Ascomycota</taxon>
        <taxon>Pezizomycotina</taxon>
        <taxon>Pezizomycetes</taxon>
        <taxon>Pezizales</taxon>
        <taxon>Tuberaceae</taxon>
        <taxon>Tuber</taxon>
    </lineage>
</organism>
<reference evidence="3" key="1">
    <citation type="submission" date="2015-10" db="EMBL/GenBank/DDBJ databases">
        <authorList>
            <person name="Regsiter A."/>
            <person name="william w."/>
        </authorList>
    </citation>
    <scope>NUCLEOTIDE SEQUENCE</scope>
    <source>
        <strain evidence="3">Montdore</strain>
    </source>
</reference>
<dbReference type="Proteomes" id="UP001412239">
    <property type="component" value="Unassembled WGS sequence"/>
</dbReference>
<dbReference type="AlphaFoldDB" id="A0A292Q210"/>
<proteinExistence type="predicted"/>
<name>A0A292Q210_9PEZI</name>
<gene>
    <name evidence="3" type="ORF">GSTUAT00002781001</name>
</gene>
<evidence type="ECO:0000313" key="4">
    <source>
        <dbReference type="Proteomes" id="UP001412239"/>
    </source>
</evidence>
<protein>
    <submittedName>
        <fullName evidence="3">Uncharacterized protein</fullName>
    </submittedName>
</protein>
<sequence length="390" mass="42421">MRVKDSGTGTHGKHGSKSGQKIEEAVYSCEKGKGRSSCDFFIWVEEAQMAEAAKGYSVDGGKARVLRGTEIAVAAVAAVTTPKPLKQSLLPWHTPPSKDTVSSRTRSSTCYATTAATSVSPPKALAPPHSPSPATGKRRRGSSPSSEVSEQKPSPHKQRRPNRVTKNPYSTNHPSRTSTPKPPPSSTLSSRKAAAVTTGTWDRRSIVPPPSETDADESSSDNDATVTLPFSPNHPRPRRRLFNSNCRPTTPPRTTNTRAASRTPGSRTGSFYSGVLSSPARGVQLDVRMAVFELVHAEGIDLKGTGDRLWDILEREVKQKEGVCKGREIARTAHRRAMDMITGLNRRIAELEKERDEAKAANVKSKVAIEELETRLDNADLESRASSYWC</sequence>
<feature type="compositionally biased region" description="Polar residues" evidence="2">
    <location>
        <begin position="221"/>
        <end position="230"/>
    </location>
</feature>